<dbReference type="GO" id="GO:0019748">
    <property type="term" value="P:secondary metabolic process"/>
    <property type="evidence" value="ECO:0007669"/>
    <property type="project" value="TreeGrafter"/>
</dbReference>
<evidence type="ECO:0000259" key="2">
    <source>
        <dbReference type="Pfam" id="PF04909"/>
    </source>
</evidence>
<dbReference type="Proteomes" id="UP000272474">
    <property type="component" value="Unassembled WGS sequence"/>
</dbReference>
<dbReference type="GO" id="GO:0016787">
    <property type="term" value="F:hydrolase activity"/>
    <property type="evidence" value="ECO:0007669"/>
    <property type="project" value="UniProtKB-KW"/>
</dbReference>
<sequence length="400" mass="41676">MAGRAPVRQGGPLSAIPYTWRSAMNTPPPTRPAPAGPAYRALSRRDALRAAGAASLAAGLGAAGATAAAGPALAAAEGGDRPPAWRIDTHQHVLTRAMHDWAVEAGLLPPEGGPTWADWTLDGALGTMEDNGIAAGVVSAPIPSMAFRDRTTAERGVRLCNEAMAELAADHPTRFGFFANLAVLHTDLALEQAAYALDELGADGVILMTSADGRYLGDPAFEPLFAELNRRRAVVFVHPDSLPEGGSGIPGVPDFIADFLFDTTRAALSLIASGTLDRHPDLRIILSHAGGFLPYLAGRAESAARQGEGLAPGAVAAAVRRFHYDTAMPASPYAMPSLLAAAGPSRVLFGTDWPARPAEEVGVITRDHEADPALSGAARQAVDRGNALRLLPRLASRLRA</sequence>
<reference evidence="3 4" key="1">
    <citation type="journal article" date="2014" name="Int. J. Syst. Evol. Microbiol.">
        <title>Streptomyces hoynatensis sp. nov., isolated from deep marine sediment.</title>
        <authorList>
            <person name="Veyisoglu A."/>
            <person name="Sahin N."/>
        </authorList>
    </citation>
    <scope>NUCLEOTIDE SEQUENCE [LARGE SCALE GENOMIC DNA]</scope>
    <source>
        <strain evidence="3 4">KCTC 29097</strain>
    </source>
</reference>
<dbReference type="EMBL" id="RBAL01000006">
    <property type="protein sequence ID" value="RKN42217.1"/>
    <property type="molecule type" value="Genomic_DNA"/>
</dbReference>
<feature type="domain" description="Amidohydrolase-related" evidence="2">
    <location>
        <begin position="87"/>
        <end position="392"/>
    </location>
</feature>
<dbReference type="GO" id="GO:0005737">
    <property type="term" value="C:cytoplasm"/>
    <property type="evidence" value="ECO:0007669"/>
    <property type="project" value="TreeGrafter"/>
</dbReference>
<dbReference type="AlphaFoldDB" id="A0A3A9Z4F3"/>
<keyword evidence="4" id="KW-1185">Reference proteome</keyword>
<comment type="caution">
    <text evidence="3">The sequence shown here is derived from an EMBL/GenBank/DDBJ whole genome shotgun (WGS) entry which is preliminary data.</text>
</comment>
<evidence type="ECO:0000313" key="3">
    <source>
        <dbReference type="EMBL" id="RKN42217.1"/>
    </source>
</evidence>
<accession>A0A3A9Z4F3</accession>
<evidence type="ECO:0000313" key="4">
    <source>
        <dbReference type="Proteomes" id="UP000272474"/>
    </source>
</evidence>
<protein>
    <submittedName>
        <fullName evidence="3">Amidohydrolase</fullName>
    </submittedName>
</protein>
<keyword evidence="1" id="KW-0456">Lyase</keyword>
<name>A0A3A9Z4F3_9ACTN</name>
<dbReference type="PANTHER" id="PTHR21240:SF28">
    <property type="entry name" value="ISO-OROTATE DECARBOXYLASE (EUROFUNG)"/>
    <property type="match status" value="1"/>
</dbReference>
<gene>
    <name evidence="3" type="ORF">D7294_12240</name>
</gene>
<dbReference type="InterPro" id="IPR006680">
    <property type="entry name" value="Amidohydro-rel"/>
</dbReference>
<dbReference type="GO" id="GO:0016831">
    <property type="term" value="F:carboxy-lyase activity"/>
    <property type="evidence" value="ECO:0007669"/>
    <property type="project" value="InterPro"/>
</dbReference>
<dbReference type="InterPro" id="IPR032466">
    <property type="entry name" value="Metal_Hydrolase"/>
</dbReference>
<dbReference type="PANTHER" id="PTHR21240">
    <property type="entry name" value="2-AMINO-3-CARBOXYLMUCONATE-6-SEMIALDEHYDE DECARBOXYLASE"/>
    <property type="match status" value="1"/>
</dbReference>
<dbReference type="PROSITE" id="PS51318">
    <property type="entry name" value="TAT"/>
    <property type="match status" value="1"/>
</dbReference>
<keyword evidence="3" id="KW-0378">Hydrolase</keyword>
<evidence type="ECO:0000256" key="1">
    <source>
        <dbReference type="ARBA" id="ARBA00023239"/>
    </source>
</evidence>
<dbReference type="SUPFAM" id="SSF51556">
    <property type="entry name" value="Metallo-dependent hydrolases"/>
    <property type="match status" value="1"/>
</dbReference>
<dbReference type="Gene3D" id="3.20.20.140">
    <property type="entry name" value="Metal-dependent hydrolases"/>
    <property type="match status" value="1"/>
</dbReference>
<dbReference type="Pfam" id="PF04909">
    <property type="entry name" value="Amidohydro_2"/>
    <property type="match status" value="1"/>
</dbReference>
<organism evidence="3 4">
    <name type="scientific">Streptomyces hoynatensis</name>
    <dbReference type="NCBI Taxonomy" id="1141874"/>
    <lineage>
        <taxon>Bacteria</taxon>
        <taxon>Bacillati</taxon>
        <taxon>Actinomycetota</taxon>
        <taxon>Actinomycetes</taxon>
        <taxon>Kitasatosporales</taxon>
        <taxon>Streptomycetaceae</taxon>
        <taxon>Streptomyces</taxon>
    </lineage>
</organism>
<proteinExistence type="predicted"/>
<dbReference type="InterPro" id="IPR032465">
    <property type="entry name" value="ACMSD"/>
</dbReference>
<dbReference type="InterPro" id="IPR006311">
    <property type="entry name" value="TAT_signal"/>
</dbReference>